<dbReference type="SUPFAM" id="SSF52172">
    <property type="entry name" value="CheY-like"/>
    <property type="match status" value="1"/>
</dbReference>
<evidence type="ECO:0000313" key="8">
    <source>
        <dbReference type="Proteomes" id="UP000295008"/>
    </source>
</evidence>
<dbReference type="OrthoDB" id="9794370at2"/>
<dbReference type="Pfam" id="PF00072">
    <property type="entry name" value="Response_reg"/>
    <property type="match status" value="1"/>
</dbReference>
<dbReference type="PROSITE" id="PS01124">
    <property type="entry name" value="HTH_ARAC_FAMILY_2"/>
    <property type="match status" value="1"/>
</dbReference>
<evidence type="ECO:0000259" key="6">
    <source>
        <dbReference type="PROSITE" id="PS50110"/>
    </source>
</evidence>
<dbReference type="Gene3D" id="1.10.10.60">
    <property type="entry name" value="Homeodomain-like"/>
    <property type="match status" value="2"/>
</dbReference>
<accession>A0A4R1SBI1</accession>
<feature type="domain" description="Response regulatory" evidence="6">
    <location>
        <begin position="3"/>
        <end position="120"/>
    </location>
</feature>
<comment type="caution">
    <text evidence="7">The sequence shown here is derived from an EMBL/GenBank/DDBJ whole genome shotgun (WGS) entry which is preliminary data.</text>
</comment>
<dbReference type="SUPFAM" id="SSF46689">
    <property type="entry name" value="Homeodomain-like"/>
    <property type="match status" value="2"/>
</dbReference>
<keyword evidence="3" id="KW-0804">Transcription</keyword>
<dbReference type="SMART" id="SM00448">
    <property type="entry name" value="REC"/>
    <property type="match status" value="1"/>
</dbReference>
<sequence>MLKTLLIDDDVFVHTHLKKLIPWEEEGFYLCDAVTNGAEAIRVIEAELPDLIITDMNMPGVDGVMIIQYVQEHYPQIKVIALSAYDDFQYVKESLKRGACDYLLKHTVTAESLLQLLRAVGESIRRERRADAEQRRLAEQLQTGRAVLRQNFIGRLVREGLADPDEARRQIAALHLDLGLRNLVVAAGEIDDYVLLREKFSPGELDNLLKSFADMSAEILQDMGRALISLLEEGRFVVIFSFAELHSTQEMYNAVFTALNRMRSTSKRYLNITACFGLDGVCPGLSEVCGHYRKARRLLGQKFYEGKDRIFYDPAVGAAQPNLPVLEIQDEKRILELIKGYERDPLRQSVAEIFRRIQRYQPNPTSIKLALVSLVNIITKIARDSGIDTALIYGDGQDPYAQLEKFDTLQEMRDWLLAGYEKLIDLLELFCLNPGYDEVTQKAIAYIYRHYREELSLGAIARHTGVNSSYLSRKFKKDSGKGVIEYLHWIRIEKAKLLMAEGRKRVKEIASDVGFQNYNYFFKVFKDSQGMTPLEYEKASRDS</sequence>
<dbReference type="Gene3D" id="3.40.50.2300">
    <property type="match status" value="1"/>
</dbReference>
<dbReference type="Proteomes" id="UP000295008">
    <property type="component" value="Unassembled WGS sequence"/>
</dbReference>
<dbReference type="RefSeq" id="WP_132012172.1">
    <property type="nucleotide sequence ID" value="NZ_SLUN01000001.1"/>
</dbReference>
<gene>
    <name evidence="7" type="ORF">EDC14_100149</name>
</gene>
<reference evidence="7 8" key="1">
    <citation type="submission" date="2019-03" db="EMBL/GenBank/DDBJ databases">
        <title>Genomic Encyclopedia of Type Strains, Phase IV (KMG-IV): sequencing the most valuable type-strain genomes for metagenomic binning, comparative biology and taxonomic classification.</title>
        <authorList>
            <person name="Goeker M."/>
        </authorList>
    </citation>
    <scope>NUCLEOTIDE SEQUENCE [LARGE SCALE GENOMIC DNA]</scope>
    <source>
        <strain evidence="7 8">LX-B</strain>
    </source>
</reference>
<proteinExistence type="predicted"/>
<evidence type="ECO:0000256" key="4">
    <source>
        <dbReference type="PROSITE-ProRule" id="PRU00169"/>
    </source>
</evidence>
<evidence type="ECO:0000256" key="3">
    <source>
        <dbReference type="ARBA" id="ARBA00023163"/>
    </source>
</evidence>
<dbReference type="InterPro" id="IPR041522">
    <property type="entry name" value="CdaR_GGDEF"/>
</dbReference>
<organism evidence="7 8">
    <name type="scientific">Hydrogenispora ethanolica</name>
    <dbReference type="NCBI Taxonomy" id="1082276"/>
    <lineage>
        <taxon>Bacteria</taxon>
        <taxon>Bacillati</taxon>
        <taxon>Bacillota</taxon>
        <taxon>Hydrogenispora</taxon>
    </lineage>
</organism>
<dbReference type="GO" id="GO:0003700">
    <property type="term" value="F:DNA-binding transcription factor activity"/>
    <property type="evidence" value="ECO:0007669"/>
    <property type="project" value="InterPro"/>
</dbReference>
<evidence type="ECO:0000256" key="1">
    <source>
        <dbReference type="ARBA" id="ARBA00023015"/>
    </source>
</evidence>
<dbReference type="InterPro" id="IPR018060">
    <property type="entry name" value="HTH_AraC"/>
</dbReference>
<feature type="modified residue" description="4-aspartylphosphate" evidence="4">
    <location>
        <position position="55"/>
    </location>
</feature>
<evidence type="ECO:0000259" key="5">
    <source>
        <dbReference type="PROSITE" id="PS01124"/>
    </source>
</evidence>
<dbReference type="SMART" id="SM00342">
    <property type="entry name" value="HTH_ARAC"/>
    <property type="match status" value="1"/>
</dbReference>
<dbReference type="InterPro" id="IPR018062">
    <property type="entry name" value="HTH_AraC-typ_CS"/>
</dbReference>
<dbReference type="AlphaFoldDB" id="A0A4R1SBI1"/>
<dbReference type="InterPro" id="IPR009057">
    <property type="entry name" value="Homeodomain-like_sf"/>
</dbReference>
<keyword evidence="8" id="KW-1185">Reference proteome</keyword>
<feature type="domain" description="HTH araC/xylS-type" evidence="5">
    <location>
        <begin position="441"/>
        <end position="539"/>
    </location>
</feature>
<dbReference type="PROSITE" id="PS50110">
    <property type="entry name" value="RESPONSE_REGULATORY"/>
    <property type="match status" value="1"/>
</dbReference>
<dbReference type="GO" id="GO:0043565">
    <property type="term" value="F:sequence-specific DNA binding"/>
    <property type="evidence" value="ECO:0007669"/>
    <property type="project" value="InterPro"/>
</dbReference>
<dbReference type="EMBL" id="SLUN01000001">
    <property type="protein sequence ID" value="TCL76769.1"/>
    <property type="molecule type" value="Genomic_DNA"/>
</dbReference>
<evidence type="ECO:0000256" key="2">
    <source>
        <dbReference type="ARBA" id="ARBA00023125"/>
    </source>
</evidence>
<evidence type="ECO:0000313" key="7">
    <source>
        <dbReference type="EMBL" id="TCL76769.1"/>
    </source>
</evidence>
<dbReference type="PROSITE" id="PS00041">
    <property type="entry name" value="HTH_ARAC_FAMILY_1"/>
    <property type="match status" value="1"/>
</dbReference>
<name>A0A4R1SBI1_HYDET</name>
<dbReference type="PANTHER" id="PTHR43280:SF2">
    <property type="entry name" value="HTH-TYPE TRANSCRIPTIONAL REGULATOR EXSA"/>
    <property type="match status" value="1"/>
</dbReference>
<keyword evidence="2" id="KW-0238">DNA-binding</keyword>
<dbReference type="InterPro" id="IPR001789">
    <property type="entry name" value="Sig_transdc_resp-reg_receiver"/>
</dbReference>
<protein>
    <submittedName>
        <fullName evidence="7">Two-component system response regulator YesN</fullName>
    </submittedName>
</protein>
<dbReference type="PANTHER" id="PTHR43280">
    <property type="entry name" value="ARAC-FAMILY TRANSCRIPTIONAL REGULATOR"/>
    <property type="match status" value="1"/>
</dbReference>
<dbReference type="GO" id="GO:0000160">
    <property type="term" value="P:phosphorelay signal transduction system"/>
    <property type="evidence" value="ECO:0007669"/>
    <property type="project" value="InterPro"/>
</dbReference>
<dbReference type="Pfam" id="PF17853">
    <property type="entry name" value="GGDEF_2"/>
    <property type="match status" value="1"/>
</dbReference>
<keyword evidence="1" id="KW-0805">Transcription regulation</keyword>
<dbReference type="InterPro" id="IPR011006">
    <property type="entry name" value="CheY-like_superfamily"/>
</dbReference>
<keyword evidence="4" id="KW-0597">Phosphoprotein</keyword>
<dbReference type="CDD" id="cd17536">
    <property type="entry name" value="REC_YesN-like"/>
    <property type="match status" value="1"/>
</dbReference>
<dbReference type="Pfam" id="PF12833">
    <property type="entry name" value="HTH_18"/>
    <property type="match status" value="1"/>
</dbReference>